<dbReference type="OrthoDB" id="2150604at2759"/>
<feature type="transmembrane region" description="Helical" evidence="2">
    <location>
        <begin position="146"/>
        <end position="168"/>
    </location>
</feature>
<gene>
    <name evidence="3" type="ORF">B0A54_10516</name>
</gene>
<feature type="compositionally biased region" description="Polar residues" evidence="1">
    <location>
        <begin position="13"/>
        <end position="26"/>
    </location>
</feature>
<keyword evidence="2" id="KW-0812">Transmembrane</keyword>
<keyword evidence="2" id="KW-0472">Membrane</keyword>
<feature type="transmembrane region" description="Helical" evidence="2">
    <location>
        <begin position="212"/>
        <end position="237"/>
    </location>
</feature>
<reference evidence="3 4" key="1">
    <citation type="submission" date="2017-03" db="EMBL/GenBank/DDBJ databases">
        <title>Genomes of endolithic fungi from Antarctica.</title>
        <authorList>
            <person name="Coleine C."/>
            <person name="Masonjones S."/>
            <person name="Stajich J.E."/>
        </authorList>
    </citation>
    <scope>NUCLEOTIDE SEQUENCE [LARGE SCALE GENOMIC DNA]</scope>
    <source>
        <strain evidence="3 4">CCFEE 5311</strain>
    </source>
</reference>
<protein>
    <submittedName>
        <fullName evidence="3">Uncharacterized protein</fullName>
    </submittedName>
</protein>
<evidence type="ECO:0000256" key="1">
    <source>
        <dbReference type="SAM" id="MobiDB-lite"/>
    </source>
</evidence>
<dbReference type="Proteomes" id="UP000310066">
    <property type="component" value="Unassembled WGS sequence"/>
</dbReference>
<sequence>MDSQMLPAKCPDCNQSLDNIPTQTSRYPDRQPGAPLDTESDTIDNSQFQFEVTALGAFLSIFQGGLLAPTRTTYDSIDQLLNAPTKAERDELTKRWCDHKLEELNFVGVVGALLTGCLTSTGWLLMKIQRKASSWPTILSSGVESPWIVRTCWYCGIVFSLFAVLTAAQQSIRLHRMATHRDAWRNIRLFMGAKYRDEEGVVRIRPRRFQVFGWQASIMFLTFSVLTMVLGMCLLVWTATIKGPLQTGSWWSNNAKLAVTWSSVTVATIVVFLFAQISLTMREDVKT</sequence>
<proteinExistence type="predicted"/>
<organism evidence="3 4">
    <name type="scientific">Friedmanniomyces endolithicus</name>
    <dbReference type="NCBI Taxonomy" id="329885"/>
    <lineage>
        <taxon>Eukaryota</taxon>
        <taxon>Fungi</taxon>
        <taxon>Dikarya</taxon>
        <taxon>Ascomycota</taxon>
        <taxon>Pezizomycotina</taxon>
        <taxon>Dothideomycetes</taxon>
        <taxon>Dothideomycetidae</taxon>
        <taxon>Mycosphaerellales</taxon>
        <taxon>Teratosphaeriaceae</taxon>
        <taxon>Friedmanniomyces</taxon>
    </lineage>
</organism>
<comment type="caution">
    <text evidence="3">The sequence shown here is derived from an EMBL/GenBank/DDBJ whole genome shotgun (WGS) entry which is preliminary data.</text>
</comment>
<accession>A0A4U0UPZ5</accession>
<evidence type="ECO:0000313" key="4">
    <source>
        <dbReference type="Proteomes" id="UP000310066"/>
    </source>
</evidence>
<name>A0A4U0UPZ5_9PEZI</name>
<dbReference type="AlphaFoldDB" id="A0A4U0UPZ5"/>
<feature type="transmembrane region" description="Helical" evidence="2">
    <location>
        <begin position="257"/>
        <end position="279"/>
    </location>
</feature>
<feature type="region of interest" description="Disordered" evidence="1">
    <location>
        <begin position="1"/>
        <end position="41"/>
    </location>
</feature>
<feature type="transmembrane region" description="Helical" evidence="2">
    <location>
        <begin position="104"/>
        <end position="126"/>
    </location>
</feature>
<evidence type="ECO:0000313" key="3">
    <source>
        <dbReference type="EMBL" id="TKA37914.1"/>
    </source>
</evidence>
<dbReference type="EMBL" id="NAJP01000048">
    <property type="protein sequence ID" value="TKA37914.1"/>
    <property type="molecule type" value="Genomic_DNA"/>
</dbReference>
<evidence type="ECO:0000256" key="2">
    <source>
        <dbReference type="SAM" id="Phobius"/>
    </source>
</evidence>
<keyword evidence="2" id="KW-1133">Transmembrane helix</keyword>
<dbReference type="STRING" id="329885.A0A4U0UPZ5"/>